<reference evidence="1" key="1">
    <citation type="submission" date="2023-07" db="EMBL/GenBank/DDBJ databases">
        <title>Sorghum-associated microbial communities from plants grown in Nebraska, USA.</title>
        <authorList>
            <person name="Schachtman D."/>
        </authorList>
    </citation>
    <scope>NUCLEOTIDE SEQUENCE</scope>
    <source>
        <strain evidence="1">BE44</strain>
    </source>
</reference>
<dbReference type="EMBL" id="JAVDSC010000012">
    <property type="protein sequence ID" value="MDR6630442.1"/>
    <property type="molecule type" value="Genomic_DNA"/>
</dbReference>
<evidence type="ECO:0000313" key="2">
    <source>
        <dbReference type="Proteomes" id="UP001262767"/>
    </source>
</evidence>
<name>A0AAW8LIT9_ACILW</name>
<proteinExistence type="predicted"/>
<dbReference type="Proteomes" id="UP001262767">
    <property type="component" value="Unassembled WGS sequence"/>
</dbReference>
<dbReference type="AlphaFoldDB" id="A0AAW8LIT9"/>
<protein>
    <submittedName>
        <fullName evidence="1">Uncharacterized protein</fullName>
    </submittedName>
</protein>
<organism evidence="1 2">
    <name type="scientific">Acinetobacter lwoffii</name>
    <dbReference type="NCBI Taxonomy" id="28090"/>
    <lineage>
        <taxon>Bacteria</taxon>
        <taxon>Pseudomonadati</taxon>
        <taxon>Pseudomonadota</taxon>
        <taxon>Gammaproteobacteria</taxon>
        <taxon>Moraxellales</taxon>
        <taxon>Moraxellaceae</taxon>
        <taxon>Acinetobacter</taxon>
    </lineage>
</organism>
<gene>
    <name evidence="1" type="ORF">J2X86_002497</name>
</gene>
<evidence type="ECO:0000313" key="1">
    <source>
        <dbReference type="EMBL" id="MDR6630442.1"/>
    </source>
</evidence>
<comment type="caution">
    <text evidence="1">The sequence shown here is derived from an EMBL/GenBank/DDBJ whole genome shotgun (WGS) entry which is preliminary data.</text>
</comment>
<sequence>MTAMKPAWLWRVRFVKKKSGNPKNNKGINWKMKKCTLGPRHKWDFVKNVTVRSENISMNRHSIHIGQKGAYKCACGAKKYGDIR</sequence>
<accession>A0AAW8LIT9</accession>